<comment type="caution">
    <text evidence="1">The sequence shown here is derived from an EMBL/GenBank/DDBJ whole genome shotgun (WGS) entry which is preliminary data.</text>
</comment>
<gene>
    <name evidence="1" type="ORF">NC653_037298</name>
</gene>
<dbReference type="EMBL" id="JAQIZT010000017">
    <property type="protein sequence ID" value="KAJ6958976.1"/>
    <property type="molecule type" value="Genomic_DNA"/>
</dbReference>
<organism evidence="1 2">
    <name type="scientific">Populus alba x Populus x berolinensis</name>
    <dbReference type="NCBI Taxonomy" id="444605"/>
    <lineage>
        <taxon>Eukaryota</taxon>
        <taxon>Viridiplantae</taxon>
        <taxon>Streptophyta</taxon>
        <taxon>Embryophyta</taxon>
        <taxon>Tracheophyta</taxon>
        <taxon>Spermatophyta</taxon>
        <taxon>Magnoliopsida</taxon>
        <taxon>eudicotyledons</taxon>
        <taxon>Gunneridae</taxon>
        <taxon>Pentapetalae</taxon>
        <taxon>rosids</taxon>
        <taxon>fabids</taxon>
        <taxon>Malpighiales</taxon>
        <taxon>Salicaceae</taxon>
        <taxon>Saliceae</taxon>
        <taxon>Populus</taxon>
    </lineage>
</organism>
<protein>
    <submittedName>
        <fullName evidence="1">Uncharacterized protein</fullName>
    </submittedName>
</protein>
<sequence>MLEIMNTQTLEVSHALGSSLLLSSSIVPMDETGMKMVSSTMIVAHST</sequence>
<name>A0AAD6PRT8_9ROSI</name>
<dbReference type="Proteomes" id="UP001164929">
    <property type="component" value="Chromosome 17"/>
</dbReference>
<keyword evidence="2" id="KW-1185">Reference proteome</keyword>
<evidence type="ECO:0000313" key="2">
    <source>
        <dbReference type="Proteomes" id="UP001164929"/>
    </source>
</evidence>
<reference evidence="1" key="1">
    <citation type="journal article" date="2023" name="Mol. Ecol. Resour.">
        <title>Chromosome-level genome assembly of a triploid poplar Populus alba 'Berolinensis'.</title>
        <authorList>
            <person name="Chen S."/>
            <person name="Yu Y."/>
            <person name="Wang X."/>
            <person name="Wang S."/>
            <person name="Zhang T."/>
            <person name="Zhou Y."/>
            <person name="He R."/>
            <person name="Meng N."/>
            <person name="Wang Y."/>
            <person name="Liu W."/>
            <person name="Liu Z."/>
            <person name="Liu J."/>
            <person name="Guo Q."/>
            <person name="Huang H."/>
            <person name="Sederoff R.R."/>
            <person name="Wang G."/>
            <person name="Qu G."/>
            <person name="Chen S."/>
        </authorList>
    </citation>
    <scope>NUCLEOTIDE SEQUENCE</scope>
    <source>
        <strain evidence="1">SC-2020</strain>
    </source>
</reference>
<proteinExistence type="predicted"/>
<evidence type="ECO:0000313" key="1">
    <source>
        <dbReference type="EMBL" id="KAJ6958976.1"/>
    </source>
</evidence>
<accession>A0AAD6PRT8</accession>
<dbReference type="AlphaFoldDB" id="A0AAD6PRT8"/>